<keyword evidence="3" id="KW-1185">Reference proteome</keyword>
<dbReference type="RefSeq" id="WP_302929606.1">
    <property type="nucleotide sequence ID" value="NZ_JAJEPW010000047.1"/>
</dbReference>
<dbReference type="PANTHER" id="PTHR43617:SF2">
    <property type="entry name" value="UPF0039 PROTEIN SLL0451"/>
    <property type="match status" value="1"/>
</dbReference>
<dbReference type="PROSITE" id="PS51186">
    <property type="entry name" value="GNAT"/>
    <property type="match status" value="1"/>
</dbReference>
<protein>
    <submittedName>
        <fullName evidence="2">GNAT family N-acetyltransferase</fullName>
    </submittedName>
</protein>
<dbReference type="CDD" id="cd04301">
    <property type="entry name" value="NAT_SF"/>
    <property type="match status" value="1"/>
</dbReference>
<dbReference type="PANTHER" id="PTHR43617">
    <property type="entry name" value="L-AMINO ACID N-ACETYLTRANSFERASE"/>
    <property type="match status" value="1"/>
</dbReference>
<gene>
    <name evidence="2" type="ORF">LKD37_12990</name>
</gene>
<evidence type="ECO:0000259" key="1">
    <source>
        <dbReference type="PROSITE" id="PS51186"/>
    </source>
</evidence>
<organism evidence="2 3">
    <name type="scientific">Brotocaccenecus cirricatena</name>
    <dbReference type="NCBI Taxonomy" id="3064195"/>
    <lineage>
        <taxon>Bacteria</taxon>
        <taxon>Bacillati</taxon>
        <taxon>Bacillota</taxon>
        <taxon>Clostridia</taxon>
        <taxon>Eubacteriales</taxon>
        <taxon>Oscillospiraceae</taxon>
        <taxon>Brotocaccenecus</taxon>
    </lineage>
</organism>
<evidence type="ECO:0000313" key="3">
    <source>
        <dbReference type="Proteomes" id="UP001199319"/>
    </source>
</evidence>
<dbReference type="EMBL" id="JAJEPW010000047">
    <property type="protein sequence ID" value="MCC2130417.1"/>
    <property type="molecule type" value="Genomic_DNA"/>
</dbReference>
<accession>A0AAE3DEU1</accession>
<dbReference type="InterPro" id="IPR050276">
    <property type="entry name" value="MshD_Acetyltransferase"/>
</dbReference>
<name>A0AAE3DEU1_9FIRM</name>
<feature type="domain" description="N-acetyltransferase" evidence="1">
    <location>
        <begin position="3"/>
        <end position="167"/>
    </location>
</feature>
<reference evidence="2" key="1">
    <citation type="submission" date="2021-10" db="EMBL/GenBank/DDBJ databases">
        <title>Anaerobic single-cell dispensing facilitates the cultivation of human gut bacteria.</title>
        <authorList>
            <person name="Afrizal A."/>
        </authorList>
    </citation>
    <scope>NUCLEOTIDE SEQUENCE</scope>
    <source>
        <strain evidence="2">CLA-AA-H272</strain>
    </source>
</reference>
<dbReference type="Gene3D" id="3.40.630.30">
    <property type="match status" value="1"/>
</dbReference>
<proteinExistence type="predicted"/>
<sequence length="167" mass="19103">MNIVIKKMETDAEIKGKAYVHWKSWQEAYSGIVDQRYLDSLTLDKCEKIAFRRTDNVIIAKDGDSVIGFVGFGKYRNDELENAGLENAGEVFAIYILSQYYGKGIGYRLMQTALSELADHSKIAVWVLKENTKAIRFYERCGYRFDGREQIIELGSPVVAARMVLER</sequence>
<dbReference type="InterPro" id="IPR000182">
    <property type="entry name" value="GNAT_dom"/>
</dbReference>
<evidence type="ECO:0000313" key="2">
    <source>
        <dbReference type="EMBL" id="MCC2130417.1"/>
    </source>
</evidence>
<comment type="caution">
    <text evidence="2">The sequence shown here is derived from an EMBL/GenBank/DDBJ whole genome shotgun (WGS) entry which is preliminary data.</text>
</comment>
<dbReference type="GO" id="GO:0016747">
    <property type="term" value="F:acyltransferase activity, transferring groups other than amino-acyl groups"/>
    <property type="evidence" value="ECO:0007669"/>
    <property type="project" value="InterPro"/>
</dbReference>
<dbReference type="SUPFAM" id="SSF55729">
    <property type="entry name" value="Acyl-CoA N-acyltransferases (Nat)"/>
    <property type="match status" value="1"/>
</dbReference>
<dbReference type="InterPro" id="IPR016181">
    <property type="entry name" value="Acyl_CoA_acyltransferase"/>
</dbReference>
<dbReference type="AlphaFoldDB" id="A0AAE3DEU1"/>
<dbReference type="Proteomes" id="UP001199319">
    <property type="component" value="Unassembled WGS sequence"/>
</dbReference>
<dbReference type="Pfam" id="PF00583">
    <property type="entry name" value="Acetyltransf_1"/>
    <property type="match status" value="1"/>
</dbReference>